<comment type="caution">
    <text evidence="2">The sequence shown here is derived from an EMBL/GenBank/DDBJ whole genome shotgun (WGS) entry which is preliminary data.</text>
</comment>
<evidence type="ECO:0000313" key="3">
    <source>
        <dbReference type="Proteomes" id="UP000306113"/>
    </source>
</evidence>
<keyword evidence="1" id="KW-0812">Transmembrane</keyword>
<proteinExistence type="predicted"/>
<accession>A0A4S3M6X3</accession>
<evidence type="ECO:0000256" key="1">
    <source>
        <dbReference type="SAM" id="Phobius"/>
    </source>
</evidence>
<dbReference type="RefSeq" id="WP_136339818.1">
    <property type="nucleotide sequence ID" value="NZ_SSMD01000006.1"/>
</dbReference>
<feature type="transmembrane region" description="Helical" evidence="1">
    <location>
        <begin position="45"/>
        <end position="64"/>
    </location>
</feature>
<dbReference type="OrthoDB" id="9815686at2"/>
<dbReference type="Proteomes" id="UP000306113">
    <property type="component" value="Unassembled WGS sequence"/>
</dbReference>
<dbReference type="AlphaFoldDB" id="A0A4S3M6X3"/>
<dbReference type="InterPro" id="IPR018750">
    <property type="entry name" value="DUF2306_membrane"/>
</dbReference>
<sequence length="132" mass="14303">MTLTPLLQAPPIIQIHAIAALALIPLTVALFTLRRGSPMHKRLGWAWVTGMAAVAISSFWINGIKLVGPFSPVHLLSVLSLCSLAYAIWQIRRRNARRHRLAMLSLVWGALIGAGAFTLLPGRIMHAVVLGG</sequence>
<protein>
    <submittedName>
        <fullName evidence="2">DUF2306 domain-containing protein</fullName>
    </submittedName>
</protein>
<dbReference type="EMBL" id="SSMD01000006">
    <property type="protein sequence ID" value="THD72921.1"/>
    <property type="molecule type" value="Genomic_DNA"/>
</dbReference>
<organism evidence="2 3">
    <name type="scientific">Thalassobius vesicularis</name>
    <dbReference type="NCBI Taxonomy" id="1294297"/>
    <lineage>
        <taxon>Bacteria</taxon>
        <taxon>Pseudomonadati</taxon>
        <taxon>Pseudomonadota</taxon>
        <taxon>Alphaproteobacteria</taxon>
        <taxon>Rhodobacterales</taxon>
        <taxon>Roseobacteraceae</taxon>
        <taxon>Thalassovita</taxon>
    </lineage>
</organism>
<feature type="transmembrane region" description="Helical" evidence="1">
    <location>
        <begin position="12"/>
        <end position="33"/>
    </location>
</feature>
<name>A0A4S3M6X3_9RHOB</name>
<feature type="transmembrane region" description="Helical" evidence="1">
    <location>
        <begin position="70"/>
        <end position="89"/>
    </location>
</feature>
<feature type="transmembrane region" description="Helical" evidence="1">
    <location>
        <begin position="101"/>
        <end position="120"/>
    </location>
</feature>
<keyword evidence="1" id="KW-1133">Transmembrane helix</keyword>
<keyword evidence="1" id="KW-0472">Membrane</keyword>
<dbReference type="Pfam" id="PF10067">
    <property type="entry name" value="DUF2306"/>
    <property type="match status" value="1"/>
</dbReference>
<evidence type="ECO:0000313" key="2">
    <source>
        <dbReference type="EMBL" id="THD72921.1"/>
    </source>
</evidence>
<reference evidence="2 3" key="1">
    <citation type="submission" date="2019-04" db="EMBL/GenBank/DDBJ databases">
        <title>Draft genome sequence of Youngimonas vesicularis.</title>
        <authorList>
            <person name="Hameed A."/>
        </authorList>
    </citation>
    <scope>NUCLEOTIDE SEQUENCE [LARGE SCALE GENOMIC DNA]</scope>
    <source>
        <strain evidence="2 3">CC-AMW-E</strain>
    </source>
</reference>
<gene>
    <name evidence="2" type="ORF">E7681_13430</name>
</gene>
<keyword evidence="3" id="KW-1185">Reference proteome</keyword>